<evidence type="ECO:0000313" key="2">
    <source>
        <dbReference type="EMBL" id="MBC8541900.1"/>
    </source>
</evidence>
<accession>A0A926DMU3</accession>
<dbReference type="Proteomes" id="UP000611762">
    <property type="component" value="Unassembled WGS sequence"/>
</dbReference>
<reference evidence="2" key="1">
    <citation type="submission" date="2020-08" db="EMBL/GenBank/DDBJ databases">
        <title>Genome public.</title>
        <authorList>
            <person name="Liu C."/>
            <person name="Sun Q."/>
        </authorList>
    </citation>
    <scope>NUCLEOTIDE SEQUENCE</scope>
    <source>
        <strain evidence="2">H8</strain>
    </source>
</reference>
<organism evidence="2 3">
    <name type="scientific">Congzhengia minquanensis</name>
    <dbReference type="NCBI Taxonomy" id="2763657"/>
    <lineage>
        <taxon>Bacteria</taxon>
        <taxon>Bacillati</taxon>
        <taxon>Bacillota</taxon>
        <taxon>Clostridia</taxon>
        <taxon>Eubacteriales</taxon>
        <taxon>Oscillospiraceae</taxon>
        <taxon>Congzhengia</taxon>
    </lineage>
</organism>
<evidence type="ECO:0000313" key="3">
    <source>
        <dbReference type="Proteomes" id="UP000611762"/>
    </source>
</evidence>
<evidence type="ECO:0000256" key="1">
    <source>
        <dbReference type="SAM" id="SignalP"/>
    </source>
</evidence>
<dbReference type="RefSeq" id="WP_249313878.1">
    <property type="nucleotide sequence ID" value="NZ_JACRSU010000010.1"/>
</dbReference>
<keyword evidence="3" id="KW-1185">Reference proteome</keyword>
<sequence length="158" mass="17870">MLKKLLFMIICCLMLTACGGEEVPDQRPKYIGESGALFYMEVSNKDIEDYKVPDGFITRKMSSDIKKVMKEHQSKDNSEDGSIDEETAVDIAMAIIKNKVPSYFQKPTSYSLSYSSDDDAYFISISQDHENVNLIDDRQVNLVISKKDGAFLAIWGIF</sequence>
<feature type="signal peptide" evidence="1">
    <location>
        <begin position="1"/>
        <end position="19"/>
    </location>
</feature>
<dbReference type="EMBL" id="JACRSU010000010">
    <property type="protein sequence ID" value="MBC8541900.1"/>
    <property type="molecule type" value="Genomic_DNA"/>
</dbReference>
<gene>
    <name evidence="2" type="ORF">H8698_13075</name>
</gene>
<proteinExistence type="predicted"/>
<protein>
    <submittedName>
        <fullName evidence="2">Uncharacterized protein</fullName>
    </submittedName>
</protein>
<dbReference type="AlphaFoldDB" id="A0A926DMU3"/>
<dbReference type="PROSITE" id="PS51257">
    <property type="entry name" value="PROKAR_LIPOPROTEIN"/>
    <property type="match status" value="1"/>
</dbReference>
<name>A0A926DMU3_9FIRM</name>
<comment type="caution">
    <text evidence="2">The sequence shown here is derived from an EMBL/GenBank/DDBJ whole genome shotgun (WGS) entry which is preliminary data.</text>
</comment>
<feature type="chain" id="PRO_5037251682" evidence="1">
    <location>
        <begin position="20"/>
        <end position="158"/>
    </location>
</feature>
<keyword evidence="1" id="KW-0732">Signal</keyword>